<dbReference type="GO" id="GO:0004674">
    <property type="term" value="F:protein serine/threonine kinase activity"/>
    <property type="evidence" value="ECO:0007669"/>
    <property type="project" value="UniProtKB-KW"/>
</dbReference>
<feature type="region of interest" description="Disordered" evidence="23">
    <location>
        <begin position="1015"/>
        <end position="1043"/>
    </location>
</feature>
<evidence type="ECO:0000313" key="27">
    <source>
        <dbReference type="EMBL" id="KAG6580479.1"/>
    </source>
</evidence>
<keyword evidence="14 27" id="KW-0418">Kinase</keyword>
<dbReference type="FunFam" id="1.10.510.10:FF:000358">
    <property type="entry name" value="Putative leucine-rich repeat receptor-like serine/threonine-protein kinase"/>
    <property type="match status" value="1"/>
</dbReference>
<comment type="similarity">
    <text evidence="3">Belongs to the protein kinase superfamily. Ser/Thr protein kinase family.</text>
</comment>
<dbReference type="FunFam" id="3.80.10.10:FF:000095">
    <property type="entry name" value="LRR receptor-like serine/threonine-protein kinase GSO1"/>
    <property type="match status" value="1"/>
</dbReference>
<evidence type="ECO:0000256" key="22">
    <source>
        <dbReference type="PROSITE-ProRule" id="PRU10141"/>
    </source>
</evidence>
<keyword evidence="17" id="KW-0472">Membrane</keyword>
<dbReference type="PROSITE" id="PS51166">
    <property type="entry name" value="CBM20"/>
    <property type="match status" value="1"/>
</dbReference>
<keyword evidence="19" id="KW-0325">Glycoprotein</keyword>
<evidence type="ECO:0000256" key="17">
    <source>
        <dbReference type="ARBA" id="ARBA00023136"/>
    </source>
</evidence>
<evidence type="ECO:0000256" key="11">
    <source>
        <dbReference type="ARBA" id="ARBA00022729"/>
    </source>
</evidence>
<keyword evidence="6" id="KW-0723">Serine/threonine-protein kinase</keyword>
<evidence type="ECO:0000259" key="25">
    <source>
        <dbReference type="PROSITE" id="PS50011"/>
    </source>
</evidence>
<feature type="chain" id="PRO_5043417235" description="non-specific serine/threonine protein kinase" evidence="24">
    <location>
        <begin position="25"/>
        <end position="1540"/>
    </location>
</feature>
<proteinExistence type="inferred from homology"/>
<dbReference type="Pfam" id="PF08263">
    <property type="entry name" value="LRRNT_2"/>
    <property type="match status" value="1"/>
</dbReference>
<evidence type="ECO:0000256" key="9">
    <source>
        <dbReference type="ARBA" id="ARBA00022679"/>
    </source>
</evidence>
<dbReference type="Pfam" id="PF13855">
    <property type="entry name" value="LRR_8"/>
    <property type="match status" value="2"/>
</dbReference>
<evidence type="ECO:0000256" key="21">
    <source>
        <dbReference type="ARBA" id="ARBA00048679"/>
    </source>
</evidence>
<dbReference type="EMBL" id="JAGKQH010000014">
    <property type="protein sequence ID" value="KAG6580479.1"/>
    <property type="molecule type" value="Genomic_DNA"/>
</dbReference>
<evidence type="ECO:0000313" key="28">
    <source>
        <dbReference type="Proteomes" id="UP000685013"/>
    </source>
</evidence>
<keyword evidence="18 27" id="KW-0675">Receptor</keyword>
<evidence type="ECO:0000256" key="3">
    <source>
        <dbReference type="ARBA" id="ARBA00008684"/>
    </source>
</evidence>
<accession>A0AAV6MEH5</accession>
<feature type="non-terminal residue" evidence="27">
    <location>
        <position position="1"/>
    </location>
</feature>
<dbReference type="SMART" id="SM00369">
    <property type="entry name" value="LRR_TYP"/>
    <property type="match status" value="8"/>
</dbReference>
<dbReference type="InterPro" id="IPR050647">
    <property type="entry name" value="Plant_LRR-RLKs"/>
</dbReference>
<dbReference type="GO" id="GO:0005524">
    <property type="term" value="F:ATP binding"/>
    <property type="evidence" value="ECO:0007669"/>
    <property type="project" value="UniProtKB-UniRule"/>
</dbReference>
<evidence type="ECO:0000256" key="4">
    <source>
        <dbReference type="ARBA" id="ARBA00012513"/>
    </source>
</evidence>
<comment type="catalytic activity">
    <reaction evidence="21">
        <text>L-seryl-[protein] + ATP = O-phospho-L-seryl-[protein] + ADP + H(+)</text>
        <dbReference type="Rhea" id="RHEA:17989"/>
        <dbReference type="Rhea" id="RHEA-COMP:9863"/>
        <dbReference type="Rhea" id="RHEA-COMP:11604"/>
        <dbReference type="ChEBI" id="CHEBI:15378"/>
        <dbReference type="ChEBI" id="CHEBI:29999"/>
        <dbReference type="ChEBI" id="CHEBI:30616"/>
        <dbReference type="ChEBI" id="CHEBI:83421"/>
        <dbReference type="ChEBI" id="CHEBI:456216"/>
        <dbReference type="EC" id="2.7.11.1"/>
    </reaction>
</comment>
<dbReference type="FunFam" id="3.80.10.10:FF:000288">
    <property type="entry name" value="LRR receptor-like serine/threonine-protein kinase EFR"/>
    <property type="match status" value="1"/>
</dbReference>
<feature type="signal peptide" evidence="24">
    <location>
        <begin position="1"/>
        <end position="24"/>
    </location>
</feature>
<evidence type="ECO:0000256" key="23">
    <source>
        <dbReference type="SAM" id="MobiDB-lite"/>
    </source>
</evidence>
<evidence type="ECO:0000256" key="15">
    <source>
        <dbReference type="ARBA" id="ARBA00022840"/>
    </source>
</evidence>
<dbReference type="InterPro" id="IPR003591">
    <property type="entry name" value="Leu-rich_rpt_typical-subtyp"/>
</dbReference>
<evidence type="ECO:0000256" key="12">
    <source>
        <dbReference type="ARBA" id="ARBA00022737"/>
    </source>
</evidence>
<dbReference type="PANTHER" id="PTHR48056">
    <property type="entry name" value="LRR RECEPTOR-LIKE SERINE/THREONINE-PROTEIN KINASE-RELATED"/>
    <property type="match status" value="1"/>
</dbReference>
<dbReference type="GO" id="GO:2001070">
    <property type="term" value="F:starch binding"/>
    <property type="evidence" value="ECO:0007669"/>
    <property type="project" value="InterPro"/>
</dbReference>
<dbReference type="SMART" id="SM01065">
    <property type="entry name" value="CBM_2"/>
    <property type="match status" value="1"/>
</dbReference>
<dbReference type="SMART" id="SM00220">
    <property type="entry name" value="S_TKc"/>
    <property type="match status" value="1"/>
</dbReference>
<evidence type="ECO:0000256" key="10">
    <source>
        <dbReference type="ARBA" id="ARBA00022692"/>
    </source>
</evidence>
<evidence type="ECO:0000256" key="24">
    <source>
        <dbReference type="SAM" id="SignalP"/>
    </source>
</evidence>
<dbReference type="PROSITE" id="PS00107">
    <property type="entry name" value="PROTEIN_KINASE_ATP"/>
    <property type="match status" value="1"/>
</dbReference>
<protein>
    <recommendedName>
        <fullName evidence="4">non-specific serine/threonine protein kinase</fullName>
        <ecNumber evidence="4">2.7.11.1</ecNumber>
    </recommendedName>
</protein>
<sequence length="1540" mass="169293">MRRNPILCILLYHTFLISLSSTSANEPDRLALLDFKSRVLNDPFDIMSSWNDSTHFCDWDGVTCNSTLRRVVALELEARKISGSIPTSFGNMTHLTEIRLGDNKFHGHIPHEFGRLLQLRHLNLSFNNFSGEIPANISHCRELVVLEFGINGLVGHIPHQLFMLTKLERLGFGVNNLIGTIPPWIANFSSLSRMSLTYNNFQGNIPEEFGRLTRLDFFSVSVNYLTGTVPPAIYNITSLTQLYLTNNRLQGNIPPNIGFTLPNLRVFAGGGNDFIGPIPTTFANVSGLQVLDLPKNSFTGMIPDELGRLKGLERLNFEDNRLGSGGADDLNFISSLANCTSLKGLGLSRNRFGGALPSSIGNLSKQLTVLNLGGNMLSGSIPSGIINLINLQIFAVEYNYGLNGSVPSNIGNLQNLVMLLLQGNKLSGSIPPSFGNLSSITKLCMNDNRLEGSIPTSLGQCKSLIGLDLSGNRLSGVIPKEVLRLSSLSVYLALNNNSFTGPLPLELGELVRLTLLDVSKNRLSGNISSNLGKCVSMLYLDLSGNQFEGTIPQSLEALQGLEVLNLSNNNLSGSIPQFLGNLQSLKYVNLSYNNFEGKVPKEGVFSNSTMISVLGNNNLCDGLQELHLPSCPPSRTHSSTKFSSPKVLIPVVSTVIFTVVLVSILYVCYKLKKGRTNASTSSSFMDFLPQISYFELSRATDRFSVDNFIGSGSFGSVYKGILSNDGSVVAIKVLNLQQHGASKSFLDECKALASIRHRNLLKIITTCSSADEQGNEFKALIYNFMSNGNLDGWLHPTNHEHNERRLSFIQRLNVAIDIACGLDYLHNHCETSIVHCDLKPSNILLDEDMVAHIGDFGLAKFMLEGSNYQSSFSQTMSLALKGSIGYIPPEYGIGGRISIEGDIFSFGILLLEMIIGKRPTDDMFGDGGNIHELATVALCQDMLAIVDPSLFEESFQQEQNEDAIQEIAIMSEEDRKRFVPRWMEECVISATKIGLSCSSPVPECAMRKASSISRWKKGFPNRPTRPSRGVRPTTWEGHGLPTSGLSTTKARALEVVALWPIQAGSSKWIWARSLHSSPPLDKTKIVERMKTLATSNSIIGNNAAPSSFSASSLKERLLCGGPEFVSYRRHRKLTSSGLQHLVSLRRGGIEFLSCFSSHQQADTQNEVVENQGTNQSKTVRVKFQLQKECTFGEHFFVVGDDPSFGSWDVTSAIPLNWADGHLWAAEVEIPVGKAIQFKFVLQGETGNVVWQPGPDRIFQPWETSNTIIVSEDWDSADSRMLSEEENIVNQDDHSPVVPEKLMIEDSSFALADASIVEKSSVESHEVLILGGNISASEENGSNVSASEENTKDIMASNIISTKESYILNTSNKDVSEVYGNPNGETTIISQSETKRTEEVLENYEKEETAKIPRNADVQESFINYGVPVLVPGLPPTPTTSNQDAPQHEVKDDGSIDGINESNDHKLPENIQDPDVVVELEMEAKSSYEENVVQSEIRQEDDTNKIANESDLQEVNDSIVQNDITWGHKTLKKFFSSLRLL</sequence>
<dbReference type="FunFam" id="2.60.40.10:FF:000552">
    <property type="entry name" value="Related to glucoamylase"/>
    <property type="match status" value="1"/>
</dbReference>
<evidence type="ECO:0000256" key="18">
    <source>
        <dbReference type="ARBA" id="ARBA00023170"/>
    </source>
</evidence>
<dbReference type="PROSITE" id="PS00108">
    <property type="entry name" value="PROTEIN_KINASE_ST"/>
    <property type="match status" value="1"/>
</dbReference>
<dbReference type="Pfam" id="PF00686">
    <property type="entry name" value="CBM_20"/>
    <property type="match status" value="1"/>
</dbReference>
<comment type="catalytic activity">
    <reaction evidence="20">
        <text>L-threonyl-[protein] + ATP = O-phospho-L-threonyl-[protein] + ADP + H(+)</text>
        <dbReference type="Rhea" id="RHEA:46608"/>
        <dbReference type="Rhea" id="RHEA-COMP:11060"/>
        <dbReference type="Rhea" id="RHEA-COMP:11605"/>
        <dbReference type="ChEBI" id="CHEBI:15378"/>
        <dbReference type="ChEBI" id="CHEBI:30013"/>
        <dbReference type="ChEBI" id="CHEBI:30616"/>
        <dbReference type="ChEBI" id="CHEBI:61977"/>
        <dbReference type="ChEBI" id="CHEBI:456216"/>
        <dbReference type="EC" id="2.7.11.1"/>
    </reaction>
</comment>
<evidence type="ECO:0000256" key="2">
    <source>
        <dbReference type="ARBA" id="ARBA00004479"/>
    </source>
</evidence>
<evidence type="ECO:0000256" key="13">
    <source>
        <dbReference type="ARBA" id="ARBA00022741"/>
    </source>
</evidence>
<keyword evidence="15 22" id="KW-0067">ATP-binding</keyword>
<dbReference type="InterPro" id="IPR008271">
    <property type="entry name" value="Ser/Thr_kinase_AS"/>
</dbReference>
<evidence type="ECO:0000256" key="5">
    <source>
        <dbReference type="ARBA" id="ARBA00022475"/>
    </source>
</evidence>
<dbReference type="GO" id="GO:0033612">
    <property type="term" value="F:receptor serine/threonine kinase binding"/>
    <property type="evidence" value="ECO:0007669"/>
    <property type="project" value="TreeGrafter"/>
</dbReference>
<feature type="domain" description="Protein kinase" evidence="25">
    <location>
        <begin position="703"/>
        <end position="969"/>
    </location>
</feature>
<dbReference type="InterPro" id="IPR017441">
    <property type="entry name" value="Protein_kinase_ATP_BS"/>
</dbReference>
<keyword evidence="12" id="KW-0677">Repeat</keyword>
<evidence type="ECO:0000256" key="6">
    <source>
        <dbReference type="ARBA" id="ARBA00022527"/>
    </source>
</evidence>
<dbReference type="PROSITE" id="PS50011">
    <property type="entry name" value="PROTEIN_KINASE_DOM"/>
    <property type="match status" value="1"/>
</dbReference>
<dbReference type="Proteomes" id="UP000685013">
    <property type="component" value="Chromosome 14"/>
</dbReference>
<keyword evidence="7" id="KW-0597">Phosphoprotein</keyword>
<evidence type="ECO:0000256" key="19">
    <source>
        <dbReference type="ARBA" id="ARBA00023180"/>
    </source>
</evidence>
<dbReference type="GO" id="GO:0005886">
    <property type="term" value="C:plasma membrane"/>
    <property type="evidence" value="ECO:0007669"/>
    <property type="project" value="UniProtKB-SubCell"/>
</dbReference>
<evidence type="ECO:0000256" key="16">
    <source>
        <dbReference type="ARBA" id="ARBA00022989"/>
    </source>
</evidence>
<dbReference type="CDD" id="cd05467">
    <property type="entry name" value="CBM20"/>
    <property type="match status" value="1"/>
</dbReference>
<comment type="subcellular location">
    <subcellularLocation>
        <location evidence="1">Cell membrane</location>
        <topology evidence="1">Single-pass membrane protein</topology>
    </subcellularLocation>
    <subcellularLocation>
        <location evidence="2">Membrane</location>
        <topology evidence="2">Single-pass type I membrane protein</topology>
    </subcellularLocation>
</comment>
<dbReference type="EC" id="2.7.11.1" evidence="4"/>
<keyword evidence="11 24" id="KW-0732">Signal</keyword>
<evidence type="ECO:0000256" key="1">
    <source>
        <dbReference type="ARBA" id="ARBA00004162"/>
    </source>
</evidence>
<keyword evidence="13 22" id="KW-0547">Nucleotide-binding</keyword>
<keyword evidence="16" id="KW-1133">Transmembrane helix</keyword>
<name>A0AAV6MEH5_9ROSI</name>
<keyword evidence="10" id="KW-0812">Transmembrane</keyword>
<dbReference type="InterPro" id="IPR001611">
    <property type="entry name" value="Leu-rich_rpt"/>
</dbReference>
<organism evidence="27 28">
    <name type="scientific">Cucurbita argyrosperma subsp. sororia</name>
    <dbReference type="NCBI Taxonomy" id="37648"/>
    <lineage>
        <taxon>Eukaryota</taxon>
        <taxon>Viridiplantae</taxon>
        <taxon>Streptophyta</taxon>
        <taxon>Embryophyta</taxon>
        <taxon>Tracheophyta</taxon>
        <taxon>Spermatophyta</taxon>
        <taxon>Magnoliopsida</taxon>
        <taxon>eudicotyledons</taxon>
        <taxon>Gunneridae</taxon>
        <taxon>Pentapetalae</taxon>
        <taxon>rosids</taxon>
        <taxon>fabids</taxon>
        <taxon>Cucurbitales</taxon>
        <taxon>Cucurbitaceae</taxon>
        <taxon>Cucurbiteae</taxon>
        <taxon>Cucurbita</taxon>
    </lineage>
</organism>
<dbReference type="PANTHER" id="PTHR48056:SF89">
    <property type="entry name" value="OS06G0585982 PROTEIN"/>
    <property type="match status" value="1"/>
</dbReference>
<feature type="domain" description="CBM20" evidence="26">
    <location>
        <begin position="1173"/>
        <end position="1275"/>
    </location>
</feature>
<dbReference type="PROSITE" id="PS51450">
    <property type="entry name" value="LRR"/>
    <property type="match status" value="1"/>
</dbReference>
<evidence type="ECO:0000256" key="8">
    <source>
        <dbReference type="ARBA" id="ARBA00022614"/>
    </source>
</evidence>
<dbReference type="InterPro" id="IPR000719">
    <property type="entry name" value="Prot_kinase_dom"/>
</dbReference>
<keyword evidence="8" id="KW-0433">Leucine-rich repeat</keyword>
<comment type="caution">
    <text evidence="27">The sequence shown here is derived from an EMBL/GenBank/DDBJ whole genome shotgun (WGS) entry which is preliminary data.</text>
</comment>
<evidence type="ECO:0000256" key="7">
    <source>
        <dbReference type="ARBA" id="ARBA00022553"/>
    </source>
</evidence>
<dbReference type="InterPro" id="IPR013210">
    <property type="entry name" value="LRR_N_plant-typ"/>
</dbReference>
<gene>
    <name evidence="27" type="ORF">SDJN03_20481</name>
</gene>
<dbReference type="Pfam" id="PF00560">
    <property type="entry name" value="LRR_1"/>
    <property type="match status" value="5"/>
</dbReference>
<feature type="binding site" evidence="22">
    <location>
        <position position="732"/>
    </location>
    <ligand>
        <name>ATP</name>
        <dbReference type="ChEBI" id="CHEBI:30616"/>
    </ligand>
</feature>
<evidence type="ECO:0000259" key="26">
    <source>
        <dbReference type="PROSITE" id="PS51166"/>
    </source>
</evidence>
<keyword evidence="28" id="KW-1185">Reference proteome</keyword>
<dbReference type="InterPro" id="IPR002044">
    <property type="entry name" value="CBM20"/>
</dbReference>
<keyword evidence="5" id="KW-1003">Cell membrane</keyword>
<keyword evidence="9" id="KW-0808">Transferase</keyword>
<dbReference type="FunFam" id="3.30.200.20:FF:000432">
    <property type="entry name" value="LRR receptor-like serine/threonine-protein kinase EFR"/>
    <property type="match status" value="1"/>
</dbReference>
<evidence type="ECO:0000256" key="20">
    <source>
        <dbReference type="ARBA" id="ARBA00047899"/>
    </source>
</evidence>
<dbReference type="Pfam" id="PF00069">
    <property type="entry name" value="Pkinase"/>
    <property type="match status" value="1"/>
</dbReference>
<evidence type="ECO:0000256" key="14">
    <source>
        <dbReference type="ARBA" id="ARBA00022777"/>
    </source>
</evidence>
<feature type="region of interest" description="Disordered" evidence="23">
    <location>
        <begin position="1432"/>
        <end position="1468"/>
    </location>
</feature>
<reference evidence="27 28" key="1">
    <citation type="journal article" date="2021" name="Hortic Res">
        <title>The domestication of Cucurbita argyrosperma as revealed by the genome of its wild relative.</title>
        <authorList>
            <person name="Barrera-Redondo J."/>
            <person name="Sanchez-de la Vega G."/>
            <person name="Aguirre-Liguori J.A."/>
            <person name="Castellanos-Morales G."/>
            <person name="Gutierrez-Guerrero Y.T."/>
            <person name="Aguirre-Dugua X."/>
            <person name="Aguirre-Planter E."/>
            <person name="Tenaillon M.I."/>
            <person name="Lira-Saade R."/>
            <person name="Eguiarte L.E."/>
        </authorList>
    </citation>
    <scope>NUCLEOTIDE SEQUENCE [LARGE SCALE GENOMIC DNA]</scope>
    <source>
        <strain evidence="27">JBR-2021</strain>
    </source>
</reference>